<comment type="caution">
    <text evidence="1">The sequence shown here is derived from an EMBL/GenBank/DDBJ whole genome shotgun (WGS) entry which is preliminary data.</text>
</comment>
<gene>
    <name evidence="1" type="ORF">ENV02_01820</name>
</gene>
<protein>
    <submittedName>
        <fullName evidence="1">Uncharacterized protein</fullName>
    </submittedName>
</protein>
<organism evidence="1">
    <name type="scientific">Ignisphaera aggregans</name>
    <dbReference type="NCBI Taxonomy" id="334771"/>
    <lineage>
        <taxon>Archaea</taxon>
        <taxon>Thermoproteota</taxon>
        <taxon>Thermoprotei</taxon>
        <taxon>Desulfurococcales</taxon>
        <taxon>Desulfurococcaceae</taxon>
        <taxon>Ignisphaera</taxon>
    </lineage>
</organism>
<dbReference type="AlphaFoldDB" id="A0A7J3QEI9"/>
<sequence length="78" mass="9063">MPFANLCLSRRESLVKIEIFDERGKSINEYEYKDVDLIEVKGSIKIDYTTFSLPKNMICIFIEFNGDVKLIEKVLKIG</sequence>
<name>A0A7J3QEI9_9CREN</name>
<proteinExistence type="predicted"/>
<dbReference type="EMBL" id="DTET01000095">
    <property type="protein sequence ID" value="HGV66538.1"/>
    <property type="molecule type" value="Genomic_DNA"/>
</dbReference>
<accession>A0A7J3QEI9</accession>
<reference evidence="1" key="1">
    <citation type="journal article" date="2020" name="mSystems">
        <title>Genome- and Community-Level Interaction Insights into Carbon Utilization and Element Cycling Functions of Hydrothermarchaeota in Hydrothermal Sediment.</title>
        <authorList>
            <person name="Zhou Z."/>
            <person name="Liu Y."/>
            <person name="Xu W."/>
            <person name="Pan J."/>
            <person name="Luo Z.H."/>
            <person name="Li M."/>
        </authorList>
    </citation>
    <scope>NUCLEOTIDE SEQUENCE [LARGE SCALE GENOMIC DNA]</scope>
    <source>
        <strain evidence="1">SpSt-721</strain>
    </source>
</reference>
<evidence type="ECO:0000313" key="1">
    <source>
        <dbReference type="EMBL" id="HGV66538.1"/>
    </source>
</evidence>